<dbReference type="PROSITE" id="PS51686">
    <property type="entry name" value="SAM_MT_RSMB_NOP"/>
    <property type="match status" value="1"/>
</dbReference>
<dbReference type="SUPFAM" id="SSF53335">
    <property type="entry name" value="S-adenosyl-L-methionine-dependent methyltransferases"/>
    <property type="match status" value="1"/>
</dbReference>
<dbReference type="PRINTS" id="PR02008">
    <property type="entry name" value="RCMTFAMILY"/>
</dbReference>
<dbReference type="InterPro" id="IPR015947">
    <property type="entry name" value="PUA-like_sf"/>
</dbReference>
<dbReference type="PANTHER" id="PTHR22807">
    <property type="entry name" value="NOP2 YEAST -RELATED NOL1/NOP2/FMU SUN DOMAIN-CONTAINING"/>
    <property type="match status" value="1"/>
</dbReference>
<reference evidence="8" key="1">
    <citation type="journal article" date="2016" name="Sci. Rep.">
        <title>Molecular characterization of firefly nuptial gifts: a multi-omics approach sheds light on postcopulatory sexual selection.</title>
        <authorList>
            <person name="Al-Wathiqui N."/>
            <person name="Fallon T.R."/>
            <person name="South A."/>
            <person name="Weng J.K."/>
            <person name="Lewis S.M."/>
        </authorList>
    </citation>
    <scope>NUCLEOTIDE SEQUENCE</scope>
</reference>
<protein>
    <recommendedName>
        <fullName evidence="7">SAM-dependent MTase RsmB/NOP-type domain-containing protein</fullName>
    </recommendedName>
</protein>
<dbReference type="InterPro" id="IPR036974">
    <property type="entry name" value="PUA_sf"/>
</dbReference>
<proteinExistence type="inferred from homology"/>
<dbReference type="InterPro" id="IPR018314">
    <property type="entry name" value="RsmB/NOL1/NOP2-like_CS"/>
</dbReference>
<organism evidence="8">
    <name type="scientific">Photinus pyralis</name>
    <name type="common">Common eastern firefly</name>
    <name type="synonym">Lampyris pyralis</name>
    <dbReference type="NCBI Taxonomy" id="7054"/>
    <lineage>
        <taxon>Eukaryota</taxon>
        <taxon>Metazoa</taxon>
        <taxon>Ecdysozoa</taxon>
        <taxon>Arthropoda</taxon>
        <taxon>Hexapoda</taxon>
        <taxon>Insecta</taxon>
        <taxon>Pterygota</taxon>
        <taxon>Neoptera</taxon>
        <taxon>Endopterygota</taxon>
        <taxon>Coleoptera</taxon>
        <taxon>Polyphaga</taxon>
        <taxon>Elateriformia</taxon>
        <taxon>Elateroidea</taxon>
        <taxon>Lampyridae</taxon>
        <taxon>Lampyrinae</taxon>
        <taxon>Photinus</taxon>
    </lineage>
</organism>
<feature type="active site" description="Nucleophile" evidence="6">
    <location>
        <position position="372"/>
    </location>
</feature>
<dbReference type="PROSITE" id="PS50890">
    <property type="entry name" value="PUA"/>
    <property type="match status" value="1"/>
</dbReference>
<keyword evidence="5 6" id="KW-0694">RNA-binding</keyword>
<dbReference type="InterPro" id="IPR029063">
    <property type="entry name" value="SAM-dependent_MTases_sf"/>
</dbReference>
<comment type="similarity">
    <text evidence="1 6">Belongs to the class I-like SAM-binding methyltransferase superfamily. RsmB/NOP family.</text>
</comment>
<dbReference type="EMBL" id="GEZM01091879">
    <property type="protein sequence ID" value="JAV56728.1"/>
    <property type="molecule type" value="Transcribed_RNA"/>
</dbReference>
<name>A0A1Y1K8H0_PHOPY</name>
<dbReference type="CDD" id="cd02440">
    <property type="entry name" value="AdoMet_MTases"/>
    <property type="match status" value="1"/>
</dbReference>
<sequence>MPYPSSPFAENINGLILENQSKHKTNNENEKIQNELYLKELLGWLCTSPQLTSIRVSKSAFKLEDIRKLVEKIVDKGKVEVHPNFPDLLLLHHPDKASCPHLVKESNEVVVDVNGAAAILRGAHVFAPGVIGMLQGAKVNDRVSIFADIEGKCKKGFATVYQSPGKLFIANGTIKMNREQLFGLNLVPSGIAIEVTERISHCPSINESLFPVGSTLLQNIPSVICVHALKVRPELTILDMCAAPGNKTTHISTLMQHKGILVAVDKTPSKVKRLEETCRRYGANALVFQADATKILVTDGHDADVSRGPPFQTETFDRILLDVPCSALGKRPQLSSRVTEAVLKSYVPLQRKLFHTAVPLLKKDGYLVYSTCTITLAENEAMVAWALRTFVDLRLVKPEPTLGGPGLFGTTLSETERLYVQRFGPNNVDSVGFFYALFIKV</sequence>
<dbReference type="PANTHER" id="PTHR22807:SF34">
    <property type="entry name" value="TRNA (CYTOSINE(72)-C(5))-METHYLTRANSFERASE NSUN6"/>
    <property type="match status" value="1"/>
</dbReference>
<feature type="binding site" evidence="6">
    <location>
        <position position="322"/>
    </location>
    <ligand>
        <name>S-adenosyl-L-methionine</name>
        <dbReference type="ChEBI" id="CHEBI:59789"/>
    </ligand>
</feature>
<feature type="domain" description="SAM-dependent MTase RsmB/NOP-type" evidence="7">
    <location>
        <begin position="143"/>
        <end position="441"/>
    </location>
</feature>
<feature type="binding site" evidence="6">
    <location>
        <position position="265"/>
    </location>
    <ligand>
        <name>S-adenosyl-L-methionine</name>
        <dbReference type="ChEBI" id="CHEBI:59789"/>
    </ligand>
</feature>
<dbReference type="Gene3D" id="2.30.130.10">
    <property type="entry name" value="PUA domain"/>
    <property type="match status" value="1"/>
</dbReference>
<dbReference type="Gene3D" id="3.40.50.150">
    <property type="entry name" value="Vaccinia Virus protein VP39"/>
    <property type="match status" value="1"/>
</dbReference>
<evidence type="ECO:0000256" key="6">
    <source>
        <dbReference type="PROSITE-ProRule" id="PRU01023"/>
    </source>
</evidence>
<dbReference type="CDD" id="cd21150">
    <property type="entry name" value="PUA_NSun6-like"/>
    <property type="match status" value="1"/>
</dbReference>
<evidence type="ECO:0000259" key="7">
    <source>
        <dbReference type="PROSITE" id="PS51686"/>
    </source>
</evidence>
<keyword evidence="2 6" id="KW-0489">Methyltransferase</keyword>
<evidence type="ECO:0000256" key="5">
    <source>
        <dbReference type="ARBA" id="ARBA00022884"/>
    </source>
</evidence>
<dbReference type="GO" id="GO:0008173">
    <property type="term" value="F:RNA methyltransferase activity"/>
    <property type="evidence" value="ECO:0007669"/>
    <property type="project" value="InterPro"/>
</dbReference>
<dbReference type="InterPro" id="IPR023267">
    <property type="entry name" value="RCMT"/>
</dbReference>
<feature type="binding site" evidence="6">
    <location>
        <position position="299"/>
    </location>
    <ligand>
        <name>S-adenosyl-L-methionine</name>
        <dbReference type="ChEBI" id="CHEBI:59789"/>
    </ligand>
</feature>
<dbReference type="AlphaFoldDB" id="A0A1Y1K8H0"/>
<evidence type="ECO:0000256" key="3">
    <source>
        <dbReference type="ARBA" id="ARBA00022679"/>
    </source>
</evidence>
<dbReference type="SUPFAM" id="SSF88697">
    <property type="entry name" value="PUA domain-like"/>
    <property type="match status" value="1"/>
</dbReference>
<evidence type="ECO:0000313" key="8">
    <source>
        <dbReference type="EMBL" id="JAV56728.1"/>
    </source>
</evidence>
<dbReference type="Pfam" id="PF01189">
    <property type="entry name" value="Methyltr_RsmB-F"/>
    <property type="match status" value="1"/>
</dbReference>
<accession>A0A1Y1K8H0</accession>
<dbReference type="InterPro" id="IPR049560">
    <property type="entry name" value="MeTrfase_RsmB-F_NOP2_cat"/>
</dbReference>
<keyword evidence="4 6" id="KW-0949">S-adenosyl-L-methionine</keyword>
<dbReference type="InterPro" id="IPR001678">
    <property type="entry name" value="MeTrfase_RsmB-F_NOP2_dom"/>
</dbReference>
<feature type="binding site" evidence="6">
    <location>
        <begin position="241"/>
        <end position="247"/>
    </location>
    <ligand>
        <name>S-adenosyl-L-methionine</name>
        <dbReference type="ChEBI" id="CHEBI:59789"/>
    </ligand>
</feature>
<evidence type="ECO:0000256" key="1">
    <source>
        <dbReference type="ARBA" id="ARBA00007494"/>
    </source>
</evidence>
<dbReference type="GO" id="GO:0001510">
    <property type="term" value="P:RNA methylation"/>
    <property type="evidence" value="ECO:0007669"/>
    <property type="project" value="InterPro"/>
</dbReference>
<keyword evidence="3 6" id="KW-0808">Transferase</keyword>
<evidence type="ECO:0000256" key="4">
    <source>
        <dbReference type="ARBA" id="ARBA00022691"/>
    </source>
</evidence>
<dbReference type="GO" id="GO:0003723">
    <property type="term" value="F:RNA binding"/>
    <property type="evidence" value="ECO:0007669"/>
    <property type="project" value="UniProtKB-UniRule"/>
</dbReference>
<dbReference type="PROSITE" id="PS01153">
    <property type="entry name" value="NOL1_NOP2_SUN"/>
    <property type="match status" value="1"/>
</dbReference>
<evidence type="ECO:0000256" key="2">
    <source>
        <dbReference type="ARBA" id="ARBA00022603"/>
    </source>
</evidence>